<sequence length="116" mass="12852">MSSSIYNHKHLQPTGAATQGPSLQQHHARLNDCFDTIRQEFDVVAQELNLIRGQRDEFENKVTGQVNELNIIRQSLYELETQHGKSVSSTKTRSAPSVKRITLSANKGASPSALPP</sequence>
<keyword evidence="2" id="KW-0804">Transcription</keyword>
<gene>
    <name evidence="5" type="ORF">A0H81_12529</name>
</gene>
<keyword evidence="1" id="KW-0805">Transcription regulation</keyword>
<reference evidence="5 6" key="1">
    <citation type="submission" date="2016-03" db="EMBL/GenBank/DDBJ databases">
        <title>Whole genome sequencing of Grifola frondosa 9006-11.</title>
        <authorList>
            <person name="Min B."/>
            <person name="Park H."/>
            <person name="Kim J.-G."/>
            <person name="Cho H."/>
            <person name="Oh Y.-L."/>
            <person name="Kong W.-S."/>
            <person name="Choi I.-G."/>
        </authorList>
    </citation>
    <scope>NUCLEOTIDE SEQUENCE [LARGE SCALE GENOMIC DNA]</scope>
    <source>
        <strain evidence="5 6">9006-11</strain>
    </source>
</reference>
<evidence type="ECO:0000256" key="2">
    <source>
        <dbReference type="ARBA" id="ARBA00023163"/>
    </source>
</evidence>
<feature type="region of interest" description="Disordered" evidence="3">
    <location>
        <begin position="1"/>
        <end position="25"/>
    </location>
</feature>
<dbReference type="EMBL" id="LUGG01000024">
    <property type="protein sequence ID" value="OBZ67388.1"/>
    <property type="molecule type" value="Genomic_DNA"/>
</dbReference>
<dbReference type="OrthoDB" id="3253044at2759"/>
<evidence type="ECO:0000256" key="3">
    <source>
        <dbReference type="SAM" id="MobiDB-lite"/>
    </source>
</evidence>
<feature type="domain" description="Transcriptional repressor Tup1 N-terminal" evidence="4">
    <location>
        <begin position="29"/>
        <end position="86"/>
    </location>
</feature>
<dbReference type="Gene3D" id="1.20.5.340">
    <property type="match status" value="1"/>
</dbReference>
<evidence type="ECO:0000259" key="4">
    <source>
        <dbReference type="Pfam" id="PF08581"/>
    </source>
</evidence>
<accession>A0A1C7LS86</accession>
<dbReference type="STRING" id="5627.A0A1C7LS86"/>
<feature type="region of interest" description="Disordered" evidence="3">
    <location>
        <begin position="82"/>
        <end position="116"/>
    </location>
</feature>
<proteinExistence type="predicted"/>
<feature type="compositionally biased region" description="Polar residues" evidence="3">
    <location>
        <begin position="15"/>
        <end position="25"/>
    </location>
</feature>
<keyword evidence="6" id="KW-1185">Reference proteome</keyword>
<dbReference type="Proteomes" id="UP000092993">
    <property type="component" value="Unassembled WGS sequence"/>
</dbReference>
<comment type="caution">
    <text evidence="5">The sequence shown here is derived from an EMBL/GenBank/DDBJ whole genome shotgun (WGS) entry which is preliminary data.</text>
</comment>
<dbReference type="Pfam" id="PF08581">
    <property type="entry name" value="Tup_N"/>
    <property type="match status" value="1"/>
</dbReference>
<dbReference type="InterPro" id="IPR013890">
    <property type="entry name" value="Tscrpt_rep_Tup1_N"/>
</dbReference>
<dbReference type="AlphaFoldDB" id="A0A1C7LS86"/>
<evidence type="ECO:0000313" key="6">
    <source>
        <dbReference type="Proteomes" id="UP000092993"/>
    </source>
</evidence>
<evidence type="ECO:0000256" key="1">
    <source>
        <dbReference type="ARBA" id="ARBA00023015"/>
    </source>
</evidence>
<protein>
    <recommendedName>
        <fullName evidence="4">Transcriptional repressor Tup1 N-terminal domain-containing protein</fullName>
    </recommendedName>
</protein>
<feature type="compositionally biased region" description="Polar residues" evidence="3">
    <location>
        <begin position="84"/>
        <end position="95"/>
    </location>
</feature>
<organism evidence="5 6">
    <name type="scientific">Grifola frondosa</name>
    <name type="common">Maitake</name>
    <name type="synonym">Polyporus frondosus</name>
    <dbReference type="NCBI Taxonomy" id="5627"/>
    <lineage>
        <taxon>Eukaryota</taxon>
        <taxon>Fungi</taxon>
        <taxon>Dikarya</taxon>
        <taxon>Basidiomycota</taxon>
        <taxon>Agaricomycotina</taxon>
        <taxon>Agaricomycetes</taxon>
        <taxon>Polyporales</taxon>
        <taxon>Grifolaceae</taxon>
        <taxon>Grifola</taxon>
    </lineage>
</organism>
<name>A0A1C7LS86_GRIFR</name>
<evidence type="ECO:0000313" key="5">
    <source>
        <dbReference type="EMBL" id="OBZ67388.1"/>
    </source>
</evidence>